<dbReference type="EMBL" id="DF237413">
    <property type="protein sequence ID" value="GAQ88845.1"/>
    <property type="molecule type" value="Genomic_DNA"/>
</dbReference>
<feature type="compositionally biased region" description="Basic and acidic residues" evidence="1">
    <location>
        <begin position="478"/>
        <end position="497"/>
    </location>
</feature>
<feature type="region of interest" description="Disordered" evidence="1">
    <location>
        <begin position="72"/>
        <end position="110"/>
    </location>
</feature>
<name>A0A1Y1ID09_KLENI</name>
<feature type="region of interest" description="Disordered" evidence="1">
    <location>
        <begin position="247"/>
        <end position="283"/>
    </location>
</feature>
<keyword evidence="3" id="KW-1185">Reference proteome</keyword>
<reference evidence="2 3" key="1">
    <citation type="journal article" date="2014" name="Nat. Commun.">
        <title>Klebsormidium flaccidum genome reveals primary factors for plant terrestrial adaptation.</title>
        <authorList>
            <person name="Hori K."/>
            <person name="Maruyama F."/>
            <person name="Fujisawa T."/>
            <person name="Togashi T."/>
            <person name="Yamamoto N."/>
            <person name="Seo M."/>
            <person name="Sato S."/>
            <person name="Yamada T."/>
            <person name="Mori H."/>
            <person name="Tajima N."/>
            <person name="Moriyama T."/>
            <person name="Ikeuchi M."/>
            <person name="Watanabe M."/>
            <person name="Wada H."/>
            <person name="Kobayashi K."/>
            <person name="Saito M."/>
            <person name="Masuda T."/>
            <person name="Sasaki-Sekimoto Y."/>
            <person name="Mashiguchi K."/>
            <person name="Awai K."/>
            <person name="Shimojima M."/>
            <person name="Masuda S."/>
            <person name="Iwai M."/>
            <person name="Nobusawa T."/>
            <person name="Narise T."/>
            <person name="Kondo S."/>
            <person name="Saito H."/>
            <person name="Sato R."/>
            <person name="Murakawa M."/>
            <person name="Ihara Y."/>
            <person name="Oshima-Yamada Y."/>
            <person name="Ohtaka K."/>
            <person name="Satoh M."/>
            <person name="Sonobe K."/>
            <person name="Ishii M."/>
            <person name="Ohtani R."/>
            <person name="Kanamori-Sato M."/>
            <person name="Honoki R."/>
            <person name="Miyazaki D."/>
            <person name="Mochizuki H."/>
            <person name="Umetsu J."/>
            <person name="Higashi K."/>
            <person name="Shibata D."/>
            <person name="Kamiya Y."/>
            <person name="Sato N."/>
            <person name="Nakamura Y."/>
            <person name="Tabata S."/>
            <person name="Ida S."/>
            <person name="Kurokawa K."/>
            <person name="Ohta H."/>
        </authorList>
    </citation>
    <scope>NUCLEOTIDE SEQUENCE [LARGE SCALE GENOMIC DNA]</scope>
    <source>
        <strain evidence="2 3">NIES-2285</strain>
    </source>
</reference>
<evidence type="ECO:0000256" key="1">
    <source>
        <dbReference type="SAM" id="MobiDB-lite"/>
    </source>
</evidence>
<feature type="region of interest" description="Disordered" evidence="1">
    <location>
        <begin position="1"/>
        <end position="20"/>
    </location>
</feature>
<evidence type="ECO:0000313" key="2">
    <source>
        <dbReference type="EMBL" id="GAQ88845.1"/>
    </source>
</evidence>
<dbReference type="AlphaFoldDB" id="A0A1Y1ID09"/>
<organism evidence="2 3">
    <name type="scientific">Klebsormidium nitens</name>
    <name type="common">Green alga</name>
    <name type="synonym">Ulothrix nitens</name>
    <dbReference type="NCBI Taxonomy" id="105231"/>
    <lineage>
        <taxon>Eukaryota</taxon>
        <taxon>Viridiplantae</taxon>
        <taxon>Streptophyta</taxon>
        <taxon>Klebsormidiophyceae</taxon>
        <taxon>Klebsormidiales</taxon>
        <taxon>Klebsormidiaceae</taxon>
        <taxon>Klebsormidium</taxon>
    </lineage>
</organism>
<gene>
    <name evidence="2" type="ORF">KFL_004640020</name>
</gene>
<evidence type="ECO:0000313" key="3">
    <source>
        <dbReference type="Proteomes" id="UP000054558"/>
    </source>
</evidence>
<protein>
    <submittedName>
        <fullName evidence="2">Uncharacterized protein</fullName>
    </submittedName>
</protein>
<feature type="compositionally biased region" description="Pro residues" evidence="1">
    <location>
        <begin position="84"/>
        <end position="95"/>
    </location>
</feature>
<feature type="region of interest" description="Disordered" evidence="1">
    <location>
        <begin position="478"/>
        <end position="505"/>
    </location>
</feature>
<dbReference type="Proteomes" id="UP000054558">
    <property type="component" value="Unassembled WGS sequence"/>
</dbReference>
<proteinExistence type="predicted"/>
<dbReference type="OrthoDB" id="2019453at2759"/>
<sequence length="505" mass="56276">MRSNPLYGVQAHQIPPPHKDLTPSGVVRADIIIGCQLTSSASRAPFLGARSHQGRGFVEGFLRVCEGFEKFDQGGPRPTLHAPPRAPTHDPPPWHHPLCGGPKTKGRNTPRRSMAEIASTGVQISPQLNSRRRFSSRGDFYASTKQRVHTPRKERADPGCTLFGRAILRNSATQFLASPFCSPLRSPTPAPLFRRSAPSSGFSPSLFTSPTKTFHRSDSATCLLSSLDINVPIYRNSLLLELEREGEMRRGDDGRPWSTAGGSGHGYGRSSSVPRRQTNEEQIRDEMSRLRGLLGQAEERRRQQDFEIARLHRELDNAGDSHTQLRAEIAVLRGELTRANEIYTEQAFTLSEQVREILVLQRQLEATAADPGREQLRTEVQQLRQLINGMTPAQLEDYAIAALQVELRGDARARPGPQPDAALREPREDYTGCRQFYQTGFCHFGRGRRPCPNENSHFCLQCGRAHGTAPHLVLLRRLGDGHESGERRKGDSRDMRTRGAALMVT</sequence>
<accession>A0A1Y1ID09</accession>